<dbReference type="WBParaSite" id="SMUV_0000710901-mRNA-1">
    <property type="protein sequence ID" value="SMUV_0000710901-mRNA-1"/>
    <property type="gene ID" value="SMUV_0000710901"/>
</dbReference>
<name>A0A0N5AQY2_9BILA</name>
<evidence type="ECO:0000313" key="2">
    <source>
        <dbReference type="Proteomes" id="UP000046393"/>
    </source>
</evidence>
<evidence type="ECO:0000313" key="3">
    <source>
        <dbReference type="WBParaSite" id="SMUV_0000710901-mRNA-1"/>
    </source>
</evidence>
<feature type="compositionally biased region" description="Basic and acidic residues" evidence="1">
    <location>
        <begin position="1"/>
        <end position="12"/>
    </location>
</feature>
<dbReference type="AlphaFoldDB" id="A0A0N5AQY2"/>
<keyword evidence="2" id="KW-1185">Reference proteome</keyword>
<dbReference type="Proteomes" id="UP000046393">
    <property type="component" value="Unplaced"/>
</dbReference>
<feature type="region of interest" description="Disordered" evidence="1">
    <location>
        <begin position="1"/>
        <end position="23"/>
    </location>
</feature>
<protein>
    <submittedName>
        <fullName evidence="3">Uncharacterized protein</fullName>
    </submittedName>
</protein>
<reference evidence="3" key="1">
    <citation type="submission" date="2017-02" db="UniProtKB">
        <authorList>
            <consortium name="WormBaseParasite"/>
        </authorList>
    </citation>
    <scope>IDENTIFICATION</scope>
</reference>
<accession>A0A0N5AQY2</accession>
<evidence type="ECO:0000256" key="1">
    <source>
        <dbReference type="SAM" id="MobiDB-lite"/>
    </source>
</evidence>
<sequence length="44" mass="4684">MAEGVEGERKQNFEAAEEDGEGCRTAAAAAAAINRMLDNNMINN</sequence>
<organism evidence="2 3">
    <name type="scientific">Syphacia muris</name>
    <dbReference type="NCBI Taxonomy" id="451379"/>
    <lineage>
        <taxon>Eukaryota</taxon>
        <taxon>Metazoa</taxon>
        <taxon>Ecdysozoa</taxon>
        <taxon>Nematoda</taxon>
        <taxon>Chromadorea</taxon>
        <taxon>Rhabditida</taxon>
        <taxon>Spirurina</taxon>
        <taxon>Oxyuridomorpha</taxon>
        <taxon>Oxyuroidea</taxon>
        <taxon>Oxyuridae</taxon>
        <taxon>Syphacia</taxon>
    </lineage>
</organism>
<proteinExistence type="predicted"/>